<dbReference type="GO" id="GO:0005615">
    <property type="term" value="C:extracellular space"/>
    <property type="evidence" value="ECO:0007669"/>
    <property type="project" value="TreeGrafter"/>
</dbReference>
<dbReference type="PRINTS" id="PR00759">
    <property type="entry name" value="BASICPTASE"/>
</dbReference>
<evidence type="ECO:0000259" key="5">
    <source>
        <dbReference type="PROSITE" id="PS50279"/>
    </source>
</evidence>
<accession>A0AA85K7R9</accession>
<dbReference type="FunFam" id="4.10.410.10:FF:000020">
    <property type="entry name" value="Collagen, type VI, alpha 3"/>
    <property type="match status" value="1"/>
</dbReference>
<feature type="signal peptide" evidence="4">
    <location>
        <begin position="1"/>
        <end position="21"/>
    </location>
</feature>
<dbReference type="InterPro" id="IPR020901">
    <property type="entry name" value="Prtase_inh_Kunz-CS"/>
</dbReference>
<feature type="chain" id="PRO_5041735019" description="BPTI/Kunitz inhibitor domain-containing protein" evidence="4">
    <location>
        <begin position="22"/>
        <end position="206"/>
    </location>
</feature>
<reference evidence="7" key="2">
    <citation type="submission" date="2023-11" db="UniProtKB">
        <authorList>
            <consortium name="WormBaseParasite"/>
        </authorList>
    </citation>
    <scope>IDENTIFICATION</scope>
</reference>
<evidence type="ECO:0000313" key="6">
    <source>
        <dbReference type="Proteomes" id="UP000050795"/>
    </source>
</evidence>
<dbReference type="PANTHER" id="PTHR10083:SF328">
    <property type="entry name" value="TISSUE FACTOR PATHWAY INHIBITOR"/>
    <property type="match status" value="1"/>
</dbReference>
<dbReference type="SUPFAM" id="SSF57362">
    <property type="entry name" value="BPTI-like"/>
    <property type="match status" value="2"/>
</dbReference>
<dbReference type="FunFam" id="4.10.410.10:FF:000004">
    <property type="entry name" value="Tissue factor pathway inhibitor"/>
    <property type="match status" value="1"/>
</dbReference>
<dbReference type="PANTHER" id="PTHR10083">
    <property type="entry name" value="KUNITZ-TYPE PROTEASE INHIBITOR-RELATED"/>
    <property type="match status" value="1"/>
</dbReference>
<dbReference type="Pfam" id="PF00014">
    <property type="entry name" value="Kunitz_BPTI"/>
    <property type="match status" value="2"/>
</dbReference>
<keyword evidence="1" id="KW-0646">Protease inhibitor</keyword>
<evidence type="ECO:0000256" key="2">
    <source>
        <dbReference type="ARBA" id="ARBA00022900"/>
    </source>
</evidence>
<organism evidence="6 7">
    <name type="scientific">Trichobilharzia regenti</name>
    <name type="common">Nasal bird schistosome</name>
    <dbReference type="NCBI Taxonomy" id="157069"/>
    <lineage>
        <taxon>Eukaryota</taxon>
        <taxon>Metazoa</taxon>
        <taxon>Spiralia</taxon>
        <taxon>Lophotrochozoa</taxon>
        <taxon>Platyhelminthes</taxon>
        <taxon>Trematoda</taxon>
        <taxon>Digenea</taxon>
        <taxon>Strigeidida</taxon>
        <taxon>Schistosomatoidea</taxon>
        <taxon>Schistosomatidae</taxon>
        <taxon>Trichobilharzia</taxon>
    </lineage>
</organism>
<sequence length="206" mass="22867">MFIKSLGALLIISSVLKCSLSKNSVCFQQKEEGPCRALVSRYHYNFTLRSCVHFYYGGCGGNQNNFPTEKECQKACGESDLSNASICFLEKDPGTCRGYFSRYFYNKETKLCEIFKYGGCLGNQNNFKSLEECQTTCSALLDPTLDGNTKTETTTFATTTRTTTKATGSNTEAPKSPGWPARIFLNALGLRNALSSGWKNFKNRFG</sequence>
<dbReference type="WBParaSite" id="TREG1_68050.1">
    <property type="protein sequence ID" value="TREG1_68050.1"/>
    <property type="gene ID" value="TREG1_68050"/>
</dbReference>
<feature type="domain" description="BPTI/Kunitz inhibitor" evidence="5">
    <location>
        <begin position="87"/>
        <end position="137"/>
    </location>
</feature>
<evidence type="ECO:0000256" key="1">
    <source>
        <dbReference type="ARBA" id="ARBA00022690"/>
    </source>
</evidence>
<dbReference type="AlphaFoldDB" id="A0AA85K7R9"/>
<proteinExistence type="predicted"/>
<dbReference type="InterPro" id="IPR002223">
    <property type="entry name" value="Kunitz_BPTI"/>
</dbReference>
<evidence type="ECO:0000313" key="7">
    <source>
        <dbReference type="WBParaSite" id="TREG1_68050.1"/>
    </source>
</evidence>
<name>A0AA85K7R9_TRIRE</name>
<dbReference type="InterPro" id="IPR050098">
    <property type="entry name" value="TFPI/VKTCI-like"/>
</dbReference>
<dbReference type="GO" id="GO:0004867">
    <property type="term" value="F:serine-type endopeptidase inhibitor activity"/>
    <property type="evidence" value="ECO:0007669"/>
    <property type="project" value="UniProtKB-KW"/>
</dbReference>
<dbReference type="PROSITE" id="PS50279">
    <property type="entry name" value="BPTI_KUNITZ_2"/>
    <property type="match status" value="2"/>
</dbReference>
<keyword evidence="2" id="KW-0722">Serine protease inhibitor</keyword>
<dbReference type="PROSITE" id="PS00280">
    <property type="entry name" value="BPTI_KUNITZ_1"/>
    <property type="match status" value="2"/>
</dbReference>
<dbReference type="Proteomes" id="UP000050795">
    <property type="component" value="Unassembled WGS sequence"/>
</dbReference>
<evidence type="ECO:0000256" key="3">
    <source>
        <dbReference type="ARBA" id="ARBA00023157"/>
    </source>
</evidence>
<protein>
    <recommendedName>
        <fullName evidence="5">BPTI/Kunitz inhibitor domain-containing protein</fullName>
    </recommendedName>
</protein>
<evidence type="ECO:0000256" key="4">
    <source>
        <dbReference type="SAM" id="SignalP"/>
    </source>
</evidence>
<dbReference type="SMART" id="SM00131">
    <property type="entry name" value="KU"/>
    <property type="match status" value="2"/>
</dbReference>
<keyword evidence="6" id="KW-1185">Reference proteome</keyword>
<reference evidence="6" key="1">
    <citation type="submission" date="2022-06" db="EMBL/GenBank/DDBJ databases">
        <authorList>
            <person name="Berger JAMES D."/>
            <person name="Berger JAMES D."/>
        </authorList>
    </citation>
    <scope>NUCLEOTIDE SEQUENCE [LARGE SCALE GENOMIC DNA]</scope>
</reference>
<feature type="domain" description="BPTI/Kunitz inhibitor" evidence="5">
    <location>
        <begin position="26"/>
        <end position="76"/>
    </location>
</feature>
<keyword evidence="4" id="KW-0732">Signal</keyword>
<keyword evidence="3" id="KW-1015">Disulfide bond</keyword>
<dbReference type="CDD" id="cd22614">
    <property type="entry name" value="Kunitz_TFPI1_2-like"/>
    <property type="match status" value="1"/>
</dbReference>
<dbReference type="InterPro" id="IPR036880">
    <property type="entry name" value="Kunitz_BPTI_sf"/>
</dbReference>
<dbReference type="CDD" id="cd00109">
    <property type="entry name" value="Kunitz-type"/>
    <property type="match status" value="1"/>
</dbReference>
<dbReference type="Gene3D" id="4.10.410.10">
    <property type="entry name" value="Pancreatic trypsin inhibitor Kunitz domain"/>
    <property type="match status" value="2"/>
</dbReference>